<name>A6TMB4_ALKMQ</name>
<keyword evidence="4" id="KW-0067">ATP-binding</keyword>
<dbReference type="GO" id="GO:0016887">
    <property type="term" value="F:ATP hydrolysis activity"/>
    <property type="evidence" value="ECO:0007669"/>
    <property type="project" value="InterPro"/>
</dbReference>
<reference evidence="7" key="1">
    <citation type="journal article" date="2016" name="Genome Announc.">
        <title>Complete genome sequence of Alkaliphilus metalliredigens strain QYMF, an alkaliphilic and metal-reducing bacterium isolated from borax-contaminated leachate ponds.</title>
        <authorList>
            <person name="Hwang C."/>
            <person name="Copeland A."/>
            <person name="Lucas S."/>
            <person name="Lapidus A."/>
            <person name="Barry K."/>
            <person name="Detter J.C."/>
            <person name="Glavina Del Rio T."/>
            <person name="Hammon N."/>
            <person name="Israni S."/>
            <person name="Dalin E."/>
            <person name="Tice H."/>
            <person name="Pitluck S."/>
            <person name="Chertkov O."/>
            <person name="Brettin T."/>
            <person name="Bruce D."/>
            <person name="Han C."/>
            <person name="Schmutz J."/>
            <person name="Larimer F."/>
            <person name="Land M.L."/>
            <person name="Hauser L."/>
            <person name="Kyrpides N."/>
            <person name="Mikhailova N."/>
            <person name="Ye Q."/>
            <person name="Zhou J."/>
            <person name="Richardson P."/>
            <person name="Fields M.W."/>
        </authorList>
    </citation>
    <scope>NUCLEOTIDE SEQUENCE [LARGE SCALE GENOMIC DNA]</scope>
    <source>
        <strain evidence="7">QYMF</strain>
    </source>
</reference>
<dbReference type="InterPro" id="IPR017871">
    <property type="entry name" value="ABC_transporter-like_CS"/>
</dbReference>
<dbReference type="Proteomes" id="UP000001572">
    <property type="component" value="Chromosome"/>
</dbReference>
<dbReference type="GO" id="GO:0015833">
    <property type="term" value="P:peptide transport"/>
    <property type="evidence" value="ECO:0007669"/>
    <property type="project" value="InterPro"/>
</dbReference>
<sequence>MDIPVLEVRNIKKTFKKGKYTVTAVDGISFKMMPGEVLGLVGESGSGKSTIAKLITHLQSIDEGQIIFNGEDISHVSRKKMISIYKEMQMVFQDPVGSFDPRMKIGDSIREVLCRLCYSQGKLDKIKVEEVVETLLNQVGLKPEYAERYPYELSGGQCQRAAIARAIAVHPKLLICDEVTSALDVSAQAQIVELLISLGKQLDMAILFISHDLSLVSCICDKVCVLYKGEQVEYRETKKVIRTPDHPYTKKLLSSALYMDKMNV</sequence>
<dbReference type="InterPro" id="IPR050319">
    <property type="entry name" value="ABC_transp_ATP-bind"/>
</dbReference>
<keyword evidence="2" id="KW-0813">Transport</keyword>
<dbReference type="PROSITE" id="PS00211">
    <property type="entry name" value="ABC_TRANSPORTER_1"/>
    <property type="match status" value="1"/>
</dbReference>
<dbReference type="InterPro" id="IPR003593">
    <property type="entry name" value="AAA+_ATPase"/>
</dbReference>
<dbReference type="Gene3D" id="3.40.50.300">
    <property type="entry name" value="P-loop containing nucleotide triphosphate hydrolases"/>
    <property type="match status" value="1"/>
</dbReference>
<dbReference type="SUPFAM" id="SSF52540">
    <property type="entry name" value="P-loop containing nucleoside triphosphate hydrolases"/>
    <property type="match status" value="1"/>
</dbReference>
<evidence type="ECO:0000256" key="1">
    <source>
        <dbReference type="ARBA" id="ARBA00005417"/>
    </source>
</evidence>
<gene>
    <name evidence="6" type="ordered locus">Amet_1121</name>
</gene>
<accession>A6TMB4</accession>
<dbReference type="STRING" id="293826.Amet_1121"/>
<proteinExistence type="inferred from homology"/>
<dbReference type="RefSeq" id="WP_012062373.1">
    <property type="nucleotide sequence ID" value="NC_009633.1"/>
</dbReference>
<evidence type="ECO:0000256" key="3">
    <source>
        <dbReference type="ARBA" id="ARBA00022741"/>
    </source>
</evidence>
<dbReference type="Pfam" id="PF00005">
    <property type="entry name" value="ABC_tran"/>
    <property type="match status" value="1"/>
</dbReference>
<dbReference type="InterPro" id="IPR013563">
    <property type="entry name" value="Oligopep_ABC_C"/>
</dbReference>
<dbReference type="InterPro" id="IPR003439">
    <property type="entry name" value="ABC_transporter-like_ATP-bd"/>
</dbReference>
<evidence type="ECO:0000256" key="2">
    <source>
        <dbReference type="ARBA" id="ARBA00022448"/>
    </source>
</evidence>
<dbReference type="InterPro" id="IPR027417">
    <property type="entry name" value="P-loop_NTPase"/>
</dbReference>
<organism evidence="6 7">
    <name type="scientific">Alkaliphilus metalliredigens (strain QYMF)</name>
    <dbReference type="NCBI Taxonomy" id="293826"/>
    <lineage>
        <taxon>Bacteria</taxon>
        <taxon>Bacillati</taxon>
        <taxon>Bacillota</taxon>
        <taxon>Clostridia</taxon>
        <taxon>Peptostreptococcales</taxon>
        <taxon>Natronincolaceae</taxon>
        <taxon>Alkaliphilus</taxon>
    </lineage>
</organism>
<evidence type="ECO:0000313" key="7">
    <source>
        <dbReference type="Proteomes" id="UP000001572"/>
    </source>
</evidence>
<dbReference type="OrthoDB" id="9806285at2"/>
<dbReference type="EMBL" id="CP000724">
    <property type="protein sequence ID" value="ABR47332.1"/>
    <property type="molecule type" value="Genomic_DNA"/>
</dbReference>
<keyword evidence="3" id="KW-0547">Nucleotide-binding</keyword>
<dbReference type="GO" id="GO:0055085">
    <property type="term" value="P:transmembrane transport"/>
    <property type="evidence" value="ECO:0007669"/>
    <property type="project" value="UniProtKB-ARBA"/>
</dbReference>
<dbReference type="PANTHER" id="PTHR43776">
    <property type="entry name" value="TRANSPORT ATP-BINDING PROTEIN"/>
    <property type="match status" value="1"/>
</dbReference>
<dbReference type="PROSITE" id="PS50893">
    <property type="entry name" value="ABC_TRANSPORTER_2"/>
    <property type="match status" value="1"/>
</dbReference>
<dbReference type="PANTHER" id="PTHR43776:SF7">
    <property type="entry name" value="D,D-DIPEPTIDE TRANSPORT ATP-BINDING PROTEIN DDPF-RELATED"/>
    <property type="match status" value="1"/>
</dbReference>
<dbReference type="CDD" id="cd03257">
    <property type="entry name" value="ABC_NikE_OppD_transporters"/>
    <property type="match status" value="1"/>
</dbReference>
<dbReference type="Pfam" id="PF08352">
    <property type="entry name" value="oligo_HPY"/>
    <property type="match status" value="1"/>
</dbReference>
<dbReference type="KEGG" id="amt:Amet_1121"/>
<protein>
    <submittedName>
        <fullName evidence="6">ABC transporter related</fullName>
    </submittedName>
</protein>
<dbReference type="AlphaFoldDB" id="A6TMB4"/>
<comment type="similarity">
    <text evidence="1">Belongs to the ABC transporter superfamily.</text>
</comment>
<evidence type="ECO:0000256" key="4">
    <source>
        <dbReference type="ARBA" id="ARBA00022840"/>
    </source>
</evidence>
<keyword evidence="7" id="KW-1185">Reference proteome</keyword>
<feature type="domain" description="ABC transporter" evidence="5">
    <location>
        <begin position="6"/>
        <end position="253"/>
    </location>
</feature>
<dbReference type="eggNOG" id="COG4608">
    <property type="taxonomic scope" value="Bacteria"/>
</dbReference>
<dbReference type="HOGENOM" id="CLU_000604_1_23_9"/>
<evidence type="ECO:0000259" key="5">
    <source>
        <dbReference type="PROSITE" id="PS50893"/>
    </source>
</evidence>
<dbReference type="GO" id="GO:0005524">
    <property type="term" value="F:ATP binding"/>
    <property type="evidence" value="ECO:0007669"/>
    <property type="project" value="UniProtKB-KW"/>
</dbReference>
<evidence type="ECO:0000313" key="6">
    <source>
        <dbReference type="EMBL" id="ABR47332.1"/>
    </source>
</evidence>
<dbReference type="SMART" id="SM00382">
    <property type="entry name" value="AAA"/>
    <property type="match status" value="1"/>
</dbReference>